<gene>
    <name evidence="12" type="ordered locus">Metev_0009</name>
</gene>
<dbReference type="EMBL" id="CP002069">
    <property type="protein sequence ID" value="ADI72941.1"/>
    <property type="molecule type" value="Genomic_DNA"/>
</dbReference>
<evidence type="ECO:0000256" key="2">
    <source>
        <dbReference type="ARBA" id="ARBA00004496"/>
    </source>
</evidence>
<dbReference type="Pfam" id="PF00254">
    <property type="entry name" value="FKBP_C"/>
    <property type="match status" value="1"/>
</dbReference>
<dbReference type="PROSITE" id="PS50059">
    <property type="entry name" value="FKBP_PPIASE"/>
    <property type="match status" value="1"/>
</dbReference>
<evidence type="ECO:0000313" key="13">
    <source>
        <dbReference type="Proteomes" id="UP000000391"/>
    </source>
</evidence>
<dbReference type="GeneID" id="9345615"/>
<dbReference type="KEGG" id="mev:Metev_0009"/>
<evidence type="ECO:0000259" key="11">
    <source>
        <dbReference type="PROSITE" id="PS50059"/>
    </source>
</evidence>
<evidence type="ECO:0000256" key="9">
    <source>
        <dbReference type="RuleBase" id="RU003915"/>
    </source>
</evidence>
<dbReference type="STRING" id="644295.Metev_0009"/>
<comment type="catalytic activity">
    <reaction evidence="1 8 9">
        <text>[protein]-peptidylproline (omega=180) = [protein]-peptidylproline (omega=0)</text>
        <dbReference type="Rhea" id="RHEA:16237"/>
        <dbReference type="Rhea" id="RHEA-COMP:10747"/>
        <dbReference type="Rhea" id="RHEA-COMP:10748"/>
        <dbReference type="ChEBI" id="CHEBI:83833"/>
        <dbReference type="ChEBI" id="CHEBI:83834"/>
        <dbReference type="EC" id="5.2.1.8"/>
    </reaction>
</comment>
<comment type="subcellular location">
    <subcellularLocation>
        <location evidence="2">Cytoplasm</location>
    </subcellularLocation>
</comment>
<dbReference type="InterPro" id="IPR046357">
    <property type="entry name" value="PPIase_dom_sf"/>
</dbReference>
<dbReference type="Proteomes" id="UP000000391">
    <property type="component" value="Chromosome"/>
</dbReference>
<protein>
    <recommendedName>
        <fullName evidence="9">Peptidyl-prolyl cis-trans isomerase</fullName>
        <ecNumber evidence="9">5.2.1.8</ecNumber>
    </recommendedName>
</protein>
<keyword evidence="5 8" id="KW-0697">Rotamase</keyword>
<dbReference type="GO" id="GO:0003755">
    <property type="term" value="F:peptidyl-prolyl cis-trans isomerase activity"/>
    <property type="evidence" value="ECO:0007669"/>
    <property type="project" value="UniProtKB-UniRule"/>
</dbReference>
<keyword evidence="6" id="KW-0143">Chaperone</keyword>
<evidence type="ECO:0000256" key="8">
    <source>
        <dbReference type="PROSITE-ProRule" id="PRU00277"/>
    </source>
</evidence>
<dbReference type="PANTHER" id="PTHR47861:SF3">
    <property type="entry name" value="FKBP-TYPE PEPTIDYL-PROLYL CIS-TRANS ISOMERASE SLYD"/>
    <property type="match status" value="1"/>
</dbReference>
<dbReference type="GO" id="GO:0042026">
    <property type="term" value="P:protein refolding"/>
    <property type="evidence" value="ECO:0007669"/>
    <property type="project" value="UniProtKB-ARBA"/>
</dbReference>
<dbReference type="GO" id="GO:0005737">
    <property type="term" value="C:cytoplasm"/>
    <property type="evidence" value="ECO:0007669"/>
    <property type="project" value="UniProtKB-SubCell"/>
</dbReference>
<reference evidence="12 13" key="1">
    <citation type="submission" date="2010-06" db="EMBL/GenBank/DDBJ databases">
        <title>Complete sequence chromosome of Methanohalobium evestigatum Z-7303.</title>
        <authorList>
            <consortium name="US DOE Joint Genome Institute"/>
            <person name="Lucas S."/>
            <person name="Copeland A."/>
            <person name="Lapidus A."/>
            <person name="Cheng J.-F."/>
            <person name="Bruce D."/>
            <person name="Goodwin L."/>
            <person name="Pitluck S."/>
            <person name="Saunders E."/>
            <person name="Detter J.C."/>
            <person name="Han C."/>
            <person name="Tapia R."/>
            <person name="Land M."/>
            <person name="Hauser L."/>
            <person name="Kyrpides N."/>
            <person name="Mikhailova N."/>
            <person name="Sieprawska-Lupa M."/>
            <person name="Whitman W.B."/>
            <person name="Anderson I."/>
            <person name="Woyke T."/>
        </authorList>
    </citation>
    <scope>NUCLEOTIDE SEQUENCE [LARGE SCALE GENOMIC DNA]</scope>
    <source>
        <strain evidence="13">ATCC BAA-1072 / DSM 3721 / NBRC 107634 / OCM 161 / Z-7303</strain>
    </source>
</reference>
<dbReference type="EC" id="5.2.1.8" evidence="9"/>
<dbReference type="PANTHER" id="PTHR47861">
    <property type="entry name" value="FKBP-TYPE PEPTIDYL-PROLYL CIS-TRANS ISOMERASE SLYD"/>
    <property type="match status" value="1"/>
</dbReference>
<dbReference type="Gene3D" id="3.10.50.40">
    <property type="match status" value="1"/>
</dbReference>
<keyword evidence="13" id="KW-1185">Reference proteome</keyword>
<dbReference type="OrthoDB" id="8615at2157"/>
<evidence type="ECO:0000256" key="6">
    <source>
        <dbReference type="ARBA" id="ARBA00023186"/>
    </source>
</evidence>
<feature type="compositionally biased region" description="Basic and acidic residues" evidence="10">
    <location>
        <begin position="70"/>
        <end position="85"/>
    </location>
</feature>
<evidence type="ECO:0000256" key="4">
    <source>
        <dbReference type="ARBA" id="ARBA00022490"/>
    </source>
</evidence>
<dbReference type="SUPFAM" id="SSF54534">
    <property type="entry name" value="FKBP-like"/>
    <property type="match status" value="1"/>
</dbReference>
<proteinExistence type="inferred from homology"/>
<name>D7E5R9_METEZ</name>
<comment type="similarity">
    <text evidence="3 9">Belongs to the FKBP-type PPIase family.</text>
</comment>
<feature type="region of interest" description="Disordered" evidence="10">
    <location>
        <begin position="54"/>
        <end position="88"/>
    </location>
</feature>
<evidence type="ECO:0000256" key="5">
    <source>
        <dbReference type="ARBA" id="ARBA00023110"/>
    </source>
</evidence>
<evidence type="ECO:0000313" key="12">
    <source>
        <dbReference type="EMBL" id="ADI72941.1"/>
    </source>
</evidence>
<dbReference type="AlphaFoldDB" id="D7E5R9"/>
<evidence type="ECO:0000256" key="1">
    <source>
        <dbReference type="ARBA" id="ARBA00000971"/>
    </source>
</evidence>
<dbReference type="HOGENOM" id="CLU_098197_2_1_2"/>
<dbReference type="InterPro" id="IPR001179">
    <property type="entry name" value="PPIase_FKBP_dom"/>
</dbReference>
<evidence type="ECO:0000256" key="10">
    <source>
        <dbReference type="SAM" id="MobiDB-lite"/>
    </source>
</evidence>
<evidence type="ECO:0000256" key="7">
    <source>
        <dbReference type="ARBA" id="ARBA00023235"/>
    </source>
</evidence>
<keyword evidence="4" id="KW-0963">Cytoplasm</keyword>
<accession>D7E5R9</accession>
<sequence length="154" mass="17139">MPVKQGDKVKVEYEGTLEDGSVFDSTENHGEPLEFEIGSGQIIEGFEESIKGMEEGEEKQFQLQPSEAYGEPRDDLTRDVPKEQVPDDQEITPGMMLLVTLPDESQIPAEVLEVTEEKVTLDLNHPLAGKVLNFKVKIDEIDESGSDEETESQS</sequence>
<organism evidence="12 13">
    <name type="scientific">Methanohalobium evestigatum (strain ATCC BAA-1072 / DSM 3721 / NBRC 107634 / OCM 161 / Z-7303)</name>
    <dbReference type="NCBI Taxonomy" id="644295"/>
    <lineage>
        <taxon>Archaea</taxon>
        <taxon>Methanobacteriati</taxon>
        <taxon>Methanobacteriota</taxon>
        <taxon>Stenosarchaea group</taxon>
        <taxon>Methanomicrobia</taxon>
        <taxon>Methanosarcinales</taxon>
        <taxon>Methanosarcinaceae</taxon>
        <taxon>Methanohalobium</taxon>
    </lineage>
</organism>
<evidence type="ECO:0000256" key="3">
    <source>
        <dbReference type="ARBA" id="ARBA00006577"/>
    </source>
</evidence>
<dbReference type="RefSeq" id="WP_013193509.1">
    <property type="nucleotide sequence ID" value="NC_014253.1"/>
</dbReference>
<feature type="domain" description="PPIase FKBP-type" evidence="11">
    <location>
        <begin position="6"/>
        <end position="101"/>
    </location>
</feature>
<keyword evidence="7 8" id="KW-0413">Isomerase</keyword>